<reference evidence="2 3" key="1">
    <citation type="submission" date="2015-01" db="EMBL/GenBank/DDBJ databases">
        <title>Evolution of Trichinella species and genotypes.</title>
        <authorList>
            <person name="Korhonen P.K."/>
            <person name="Edoardo P."/>
            <person name="Giuseppe L.R."/>
            <person name="Gasser R.B."/>
        </authorList>
    </citation>
    <scope>NUCLEOTIDE SEQUENCE [LARGE SCALE GENOMIC DNA]</scope>
    <source>
        <strain evidence="2">ISS1029</strain>
    </source>
</reference>
<accession>A0A0V1GTQ2</accession>
<keyword evidence="3" id="KW-1185">Reference proteome</keyword>
<evidence type="ECO:0000313" key="3">
    <source>
        <dbReference type="Proteomes" id="UP000055024"/>
    </source>
</evidence>
<sequence length="73" mass="8301">MIAMLREREGHEQGGKGENCADRGVYGRSAAKKPPEAFCSSSGFWINLKRRYQRHHEARPLDILFVWPSAEGN</sequence>
<dbReference type="EMBL" id="JYDP01000283">
    <property type="protein sequence ID" value="KRZ01513.1"/>
    <property type="molecule type" value="Genomic_DNA"/>
</dbReference>
<dbReference type="Proteomes" id="UP000055024">
    <property type="component" value="Unassembled WGS sequence"/>
</dbReference>
<evidence type="ECO:0000313" key="2">
    <source>
        <dbReference type="EMBL" id="KRZ01513.1"/>
    </source>
</evidence>
<comment type="caution">
    <text evidence="2">The sequence shown here is derived from an EMBL/GenBank/DDBJ whole genome shotgun (WGS) entry which is preliminary data.</text>
</comment>
<evidence type="ECO:0000256" key="1">
    <source>
        <dbReference type="SAM" id="MobiDB-lite"/>
    </source>
</evidence>
<feature type="region of interest" description="Disordered" evidence="1">
    <location>
        <begin position="1"/>
        <end position="23"/>
    </location>
</feature>
<dbReference type="AlphaFoldDB" id="A0A0V1GTQ2"/>
<organism evidence="2 3">
    <name type="scientific">Trichinella zimbabwensis</name>
    <dbReference type="NCBI Taxonomy" id="268475"/>
    <lineage>
        <taxon>Eukaryota</taxon>
        <taxon>Metazoa</taxon>
        <taxon>Ecdysozoa</taxon>
        <taxon>Nematoda</taxon>
        <taxon>Enoplea</taxon>
        <taxon>Dorylaimia</taxon>
        <taxon>Trichinellida</taxon>
        <taxon>Trichinellidae</taxon>
        <taxon>Trichinella</taxon>
    </lineage>
</organism>
<name>A0A0V1GTQ2_9BILA</name>
<gene>
    <name evidence="2" type="ORF">T11_13259</name>
</gene>
<proteinExistence type="predicted"/>
<protein>
    <submittedName>
        <fullName evidence="2">Uncharacterized protein</fullName>
    </submittedName>
</protein>
<feature type="compositionally biased region" description="Basic and acidic residues" evidence="1">
    <location>
        <begin position="1"/>
        <end position="21"/>
    </location>
</feature>